<dbReference type="GO" id="GO:0016787">
    <property type="term" value="F:hydrolase activity"/>
    <property type="evidence" value="ECO:0007669"/>
    <property type="project" value="UniProtKB-KW"/>
</dbReference>
<comment type="similarity">
    <text evidence="1">Belongs to the transglycosylase family. Rpf subfamily.</text>
</comment>
<evidence type="ECO:0000256" key="1">
    <source>
        <dbReference type="ARBA" id="ARBA00010830"/>
    </source>
</evidence>
<accession>A0AA41XSE3</accession>
<dbReference type="Pfam" id="PF06737">
    <property type="entry name" value="Transglycosylas"/>
    <property type="match status" value="1"/>
</dbReference>
<protein>
    <submittedName>
        <fullName evidence="6">Transglycosylase family protein</fullName>
    </submittedName>
</protein>
<dbReference type="GO" id="GO:0042127">
    <property type="term" value="P:regulation of cell population proliferation"/>
    <property type="evidence" value="ECO:0007669"/>
    <property type="project" value="UniProtKB-ARBA"/>
</dbReference>
<keyword evidence="2" id="KW-0378">Hydrolase</keyword>
<feature type="compositionally biased region" description="Pro residues" evidence="3">
    <location>
        <begin position="44"/>
        <end position="72"/>
    </location>
</feature>
<reference evidence="6" key="1">
    <citation type="submission" date="2020-07" db="EMBL/GenBank/DDBJ databases">
        <authorList>
            <person name="Pettersson B.M.F."/>
            <person name="Behra P.R.K."/>
            <person name="Ramesh M."/>
            <person name="Das S."/>
            <person name="Dasgupta S."/>
            <person name="Kirsebom L.A."/>
        </authorList>
    </citation>
    <scope>NUCLEOTIDE SEQUENCE</scope>
    <source>
        <strain evidence="6">CCUG 55640</strain>
    </source>
</reference>
<dbReference type="Proteomes" id="UP001141650">
    <property type="component" value="Unassembled WGS sequence"/>
</dbReference>
<evidence type="ECO:0000256" key="2">
    <source>
        <dbReference type="ARBA" id="ARBA00022801"/>
    </source>
</evidence>
<evidence type="ECO:0000313" key="6">
    <source>
        <dbReference type="EMBL" id="MCV7380552.1"/>
    </source>
</evidence>
<dbReference type="SUPFAM" id="SSF53955">
    <property type="entry name" value="Lysozyme-like"/>
    <property type="match status" value="1"/>
</dbReference>
<dbReference type="InterPro" id="IPR010618">
    <property type="entry name" value="RPF"/>
</dbReference>
<dbReference type="InterPro" id="IPR023346">
    <property type="entry name" value="Lysozyme-like_dom_sf"/>
</dbReference>
<feature type="compositionally biased region" description="Pro residues" evidence="3">
    <location>
        <begin position="79"/>
        <end position="127"/>
    </location>
</feature>
<evidence type="ECO:0000256" key="3">
    <source>
        <dbReference type="SAM" id="MobiDB-lite"/>
    </source>
</evidence>
<keyword evidence="4" id="KW-0732">Signal</keyword>
<evidence type="ECO:0000256" key="4">
    <source>
        <dbReference type="SAM" id="SignalP"/>
    </source>
</evidence>
<feature type="chain" id="PRO_5041338158" evidence="4">
    <location>
        <begin position="28"/>
        <end position="205"/>
    </location>
</feature>
<proteinExistence type="inferred from homology"/>
<dbReference type="EMBL" id="JACKVH010000017">
    <property type="protein sequence ID" value="MCV7380552.1"/>
    <property type="molecule type" value="Genomic_DNA"/>
</dbReference>
<organism evidence="6 7">
    <name type="scientific">Mycobacterium alsense</name>
    <dbReference type="NCBI Taxonomy" id="324058"/>
    <lineage>
        <taxon>Bacteria</taxon>
        <taxon>Bacillati</taxon>
        <taxon>Actinomycetota</taxon>
        <taxon>Actinomycetes</taxon>
        <taxon>Mycobacteriales</taxon>
        <taxon>Mycobacteriaceae</taxon>
        <taxon>Mycobacterium</taxon>
    </lineage>
</organism>
<feature type="domain" description="Resuscitation-promoting factor core lysozyme-like" evidence="5">
    <location>
        <begin position="129"/>
        <end position="201"/>
    </location>
</feature>
<dbReference type="RefSeq" id="WP_264010402.1">
    <property type="nucleotide sequence ID" value="NZ_JACKVH010000017.1"/>
</dbReference>
<comment type="caution">
    <text evidence="6">The sequence shown here is derived from an EMBL/GenBank/DDBJ whole genome shotgun (WGS) entry which is preliminary data.</text>
</comment>
<dbReference type="Gene3D" id="1.10.530.10">
    <property type="match status" value="1"/>
</dbReference>
<evidence type="ECO:0000313" key="7">
    <source>
        <dbReference type="Proteomes" id="UP001141650"/>
    </source>
</evidence>
<sequence>MKNVRKTLILAAITGTLVSVPSATATAEPMGLDPNVPPAGVAPDAPPPPAPDAPPPAPVGFDPNVPPPPPAPDALAPLDVPPAPVGFDPNVPPPPPAPDAPPPPPAPVGFDPNVPPPPAPDAPPPPRKAYSVNWDAIAQCESGGNWAISTGNGFSGGLQFTPSTWRANGGSGSPANASREEQIRVAENVLHTQGIGAWPVCGRRG</sequence>
<name>A0AA41XSE3_9MYCO</name>
<dbReference type="GO" id="GO:0010629">
    <property type="term" value="P:negative regulation of gene expression"/>
    <property type="evidence" value="ECO:0007669"/>
    <property type="project" value="UniProtKB-ARBA"/>
</dbReference>
<dbReference type="CDD" id="cd13925">
    <property type="entry name" value="RPF"/>
    <property type="match status" value="1"/>
</dbReference>
<feature type="signal peptide" evidence="4">
    <location>
        <begin position="1"/>
        <end position="27"/>
    </location>
</feature>
<dbReference type="GO" id="GO:0009372">
    <property type="term" value="P:quorum sensing"/>
    <property type="evidence" value="ECO:0007669"/>
    <property type="project" value="UniProtKB-ARBA"/>
</dbReference>
<dbReference type="AlphaFoldDB" id="A0AA41XSE3"/>
<feature type="region of interest" description="Disordered" evidence="3">
    <location>
        <begin position="26"/>
        <end position="130"/>
    </location>
</feature>
<dbReference type="GO" id="GO:0005576">
    <property type="term" value="C:extracellular region"/>
    <property type="evidence" value="ECO:0007669"/>
    <property type="project" value="UniProtKB-ARBA"/>
</dbReference>
<evidence type="ECO:0000259" key="5">
    <source>
        <dbReference type="Pfam" id="PF06737"/>
    </source>
</evidence>
<reference evidence="6" key="2">
    <citation type="journal article" date="2022" name="BMC Genomics">
        <title>Comparative genome analysis of mycobacteria focusing on tRNA and non-coding RNA.</title>
        <authorList>
            <person name="Behra P.R.K."/>
            <person name="Pettersson B.M.F."/>
            <person name="Ramesh M."/>
            <person name="Das S."/>
            <person name="Dasgupta S."/>
            <person name="Kirsebom L.A."/>
        </authorList>
    </citation>
    <scope>NUCLEOTIDE SEQUENCE</scope>
    <source>
        <strain evidence="6">CCUG 55640</strain>
    </source>
</reference>
<gene>
    <name evidence="6" type="ORF">H7K38_18110</name>
</gene>